<dbReference type="GO" id="GO:0006351">
    <property type="term" value="P:DNA-templated transcription"/>
    <property type="evidence" value="ECO:0007669"/>
    <property type="project" value="InterPro"/>
</dbReference>
<keyword evidence="3" id="KW-0240">DNA-directed RNA polymerase</keyword>
<dbReference type="PANTHER" id="PTHR14440">
    <property type="entry name" value="DNA-DIRECTED RNA POLYMERASE I SUBUNIT RPA49"/>
    <property type="match status" value="1"/>
</dbReference>
<proteinExistence type="inferred from homology"/>
<comment type="caution">
    <text evidence="7">The sequence shown here is derived from an EMBL/GenBank/DDBJ whole genome shotgun (WGS) entry which is preliminary data.</text>
</comment>
<dbReference type="GO" id="GO:0000428">
    <property type="term" value="C:DNA-directed RNA polymerase complex"/>
    <property type="evidence" value="ECO:0007669"/>
    <property type="project" value="UniProtKB-KW"/>
</dbReference>
<evidence type="ECO:0000313" key="7">
    <source>
        <dbReference type="EMBL" id="KAG0485345.1"/>
    </source>
</evidence>
<keyword evidence="8" id="KW-1185">Reference proteome</keyword>
<dbReference type="Proteomes" id="UP000636800">
    <property type="component" value="Unassembled WGS sequence"/>
</dbReference>
<feature type="region of interest" description="Disordered" evidence="6">
    <location>
        <begin position="1"/>
        <end position="21"/>
    </location>
</feature>
<sequence length="428" mass="49063">MEEGKIISSKARSDKKKKRKKLELEMEVLTETAERMAPVVGYFPSGYDPVAEGGSPDVKVYRNKKKPSRFDLVVRPGGANVEFVGKNYAGEAAAPQLATYALGVLDKETQTLKIVPIASNKILRLEPRVINAIGAPTEINKENIDEGENDMLKNLIGLYGTKRAKKWAKWMSINKKVEDPSLLEHLESGIPEKESDAGASGDVKEAMIRNIPPYNSSAETPEDVYPLNSIITKVERNYLLDILEMLEIEPKDGHKEKFWAENHYPHFVINRLDKLREMKDEAEKIRYACILSYITHLVNFHHVTRADQKKVKTDYSEAMSKFKIPPIVYHKLLTTFLDPRTQMLSSERLDLLINHILVLTLFADDFLTCTADIEKDLMMPSKPLKGYFFYLGCKRVRGEDYKNTYMTLPVPPEFQELKQWRAPLQRRW</sequence>
<organism evidence="7 8">
    <name type="scientific">Vanilla planifolia</name>
    <name type="common">Vanilla</name>
    <dbReference type="NCBI Taxonomy" id="51239"/>
    <lineage>
        <taxon>Eukaryota</taxon>
        <taxon>Viridiplantae</taxon>
        <taxon>Streptophyta</taxon>
        <taxon>Embryophyta</taxon>
        <taxon>Tracheophyta</taxon>
        <taxon>Spermatophyta</taxon>
        <taxon>Magnoliopsida</taxon>
        <taxon>Liliopsida</taxon>
        <taxon>Asparagales</taxon>
        <taxon>Orchidaceae</taxon>
        <taxon>Vanilloideae</taxon>
        <taxon>Vanilleae</taxon>
        <taxon>Vanilla</taxon>
    </lineage>
</organism>
<accession>A0A835R4H8</accession>
<reference evidence="7 8" key="1">
    <citation type="journal article" date="2020" name="Nat. Food">
        <title>A phased Vanilla planifolia genome enables genetic improvement of flavour and production.</title>
        <authorList>
            <person name="Hasing T."/>
            <person name="Tang H."/>
            <person name="Brym M."/>
            <person name="Khazi F."/>
            <person name="Huang T."/>
            <person name="Chambers A.H."/>
        </authorList>
    </citation>
    <scope>NUCLEOTIDE SEQUENCE [LARGE SCALE GENOMIC DNA]</scope>
    <source>
        <tissue evidence="7">Leaf</tissue>
    </source>
</reference>
<keyword evidence="4" id="KW-0804">Transcription</keyword>
<comment type="similarity">
    <text evidence="2">Belongs to the eukaryotic RPA49/POLR1E RNA polymerase subunit family.</text>
</comment>
<name>A0A835R4H8_VANPL</name>
<comment type="subcellular location">
    <subcellularLocation>
        <location evidence="1">Nucleus</location>
        <location evidence="1">Nucleolus</location>
    </subcellularLocation>
</comment>
<evidence type="ECO:0000313" key="8">
    <source>
        <dbReference type="Proteomes" id="UP000636800"/>
    </source>
</evidence>
<feature type="compositionally biased region" description="Low complexity" evidence="6">
    <location>
        <begin position="1"/>
        <end position="10"/>
    </location>
</feature>
<evidence type="ECO:0000256" key="6">
    <source>
        <dbReference type="SAM" id="MobiDB-lite"/>
    </source>
</evidence>
<evidence type="ECO:0000256" key="1">
    <source>
        <dbReference type="ARBA" id="ARBA00004604"/>
    </source>
</evidence>
<dbReference type="GO" id="GO:0005730">
    <property type="term" value="C:nucleolus"/>
    <property type="evidence" value="ECO:0007669"/>
    <property type="project" value="UniProtKB-SubCell"/>
</dbReference>
<evidence type="ECO:0000256" key="5">
    <source>
        <dbReference type="ARBA" id="ARBA00023242"/>
    </source>
</evidence>
<evidence type="ECO:0000256" key="3">
    <source>
        <dbReference type="ARBA" id="ARBA00022478"/>
    </source>
</evidence>
<dbReference type="GO" id="GO:0003677">
    <property type="term" value="F:DNA binding"/>
    <property type="evidence" value="ECO:0007669"/>
    <property type="project" value="InterPro"/>
</dbReference>
<dbReference type="AlphaFoldDB" id="A0A835R4H8"/>
<evidence type="ECO:0000256" key="4">
    <source>
        <dbReference type="ARBA" id="ARBA00023163"/>
    </source>
</evidence>
<dbReference type="EMBL" id="JADCNL010000004">
    <property type="protein sequence ID" value="KAG0485345.1"/>
    <property type="molecule type" value="Genomic_DNA"/>
</dbReference>
<keyword evidence="5" id="KW-0539">Nucleus</keyword>
<dbReference type="Pfam" id="PF06870">
    <property type="entry name" value="RNA_pol_I_A49"/>
    <property type="match status" value="1"/>
</dbReference>
<evidence type="ECO:0008006" key="9">
    <source>
        <dbReference type="Google" id="ProtNLM"/>
    </source>
</evidence>
<protein>
    <recommendedName>
        <fullName evidence="9">DNA-directed RNA polymerase I subunit rpa49</fullName>
    </recommendedName>
</protein>
<dbReference type="InterPro" id="IPR009668">
    <property type="entry name" value="RNA_pol-assoc_fac_A49-like"/>
</dbReference>
<gene>
    <name evidence="7" type="ORF">HPP92_009424</name>
</gene>
<evidence type="ECO:0000256" key="2">
    <source>
        <dbReference type="ARBA" id="ARBA00009430"/>
    </source>
</evidence>